<evidence type="ECO:0000313" key="2">
    <source>
        <dbReference type="EMBL" id="WTU38208.1"/>
    </source>
</evidence>
<evidence type="ECO:0000313" key="3">
    <source>
        <dbReference type="EMBL" id="WTU45150.1"/>
    </source>
</evidence>
<evidence type="ECO:0008006" key="4">
    <source>
        <dbReference type="Google" id="ProtNLM"/>
    </source>
</evidence>
<dbReference type="EMBL" id="CP108253">
    <property type="protein sequence ID" value="WTU38208.1"/>
    <property type="molecule type" value="Genomic_DNA"/>
</dbReference>
<organism evidence="3">
    <name type="scientific">Streptomyces sp. NBC_00060</name>
    <dbReference type="NCBI Taxonomy" id="2975636"/>
    <lineage>
        <taxon>Bacteria</taxon>
        <taxon>Bacillati</taxon>
        <taxon>Actinomycetota</taxon>
        <taxon>Actinomycetes</taxon>
        <taxon>Kitasatosporales</taxon>
        <taxon>Streptomycetaceae</taxon>
        <taxon>Streptomyces</taxon>
    </lineage>
</organism>
<feature type="region of interest" description="Disordered" evidence="1">
    <location>
        <begin position="15"/>
        <end position="38"/>
    </location>
</feature>
<evidence type="ECO:0000256" key="1">
    <source>
        <dbReference type="SAM" id="MobiDB-lite"/>
    </source>
</evidence>
<gene>
    <name evidence="2" type="ORF">OHV25_00710</name>
    <name evidence="3" type="ORF">OHV25_39130</name>
</gene>
<name>A0AAU2HCU0_9ACTN</name>
<accession>A0AAU2HCU0</accession>
<reference evidence="3" key="1">
    <citation type="submission" date="2022-10" db="EMBL/GenBank/DDBJ databases">
        <title>The complete genomes of actinobacterial strains from the NBC collection.</title>
        <authorList>
            <person name="Joergensen T.S."/>
            <person name="Alvarez Arevalo M."/>
            <person name="Sterndorff E.B."/>
            <person name="Faurdal D."/>
            <person name="Vuksanovic O."/>
            <person name="Mourched A.-S."/>
            <person name="Charusanti P."/>
            <person name="Shaw S."/>
            <person name="Blin K."/>
            <person name="Weber T."/>
        </authorList>
    </citation>
    <scope>NUCLEOTIDE SEQUENCE</scope>
    <source>
        <strain evidence="3">NBC_00060</strain>
    </source>
</reference>
<dbReference type="EMBL" id="CP108253">
    <property type="protein sequence ID" value="WTU45150.1"/>
    <property type="molecule type" value="Genomic_DNA"/>
</dbReference>
<sequence length="175" mass="18451">MLLAGTLLALAGCSANNSPASSKPRPAPTAVSHSPSSTADAADATIIAAYTSSWDAQTKAYGKASSAGTDLQKNTTFKALADVESDLVAMRRAGQVTTGRPVTRPRVVTVTHGRVPTATVVDCVDTTNWTLVDKASKRKTPLPTTRLIKYVSTATLEQWGTIWMVTKLTAQEQSC</sequence>
<dbReference type="AlphaFoldDB" id="A0AAU2HCU0"/>
<protein>
    <recommendedName>
        <fullName evidence="4">Secreted protein/lipoprotein</fullName>
    </recommendedName>
</protein>
<proteinExistence type="predicted"/>